<comment type="caution">
    <text evidence="1">The sequence shown here is derived from an EMBL/GenBank/DDBJ whole genome shotgun (WGS) entry which is preliminary data.</text>
</comment>
<proteinExistence type="predicted"/>
<protein>
    <submittedName>
        <fullName evidence="1">Uncharacterized protein</fullName>
    </submittedName>
</protein>
<organism evidence="1 2">
    <name type="scientific">Psychrilyobacter piezotolerans</name>
    <dbReference type="NCBI Taxonomy" id="2293438"/>
    <lineage>
        <taxon>Bacteria</taxon>
        <taxon>Fusobacteriati</taxon>
        <taxon>Fusobacteriota</taxon>
        <taxon>Fusobacteriia</taxon>
        <taxon>Fusobacteriales</taxon>
        <taxon>Fusobacteriaceae</taxon>
        <taxon>Psychrilyobacter</taxon>
    </lineage>
</organism>
<dbReference type="Proteomes" id="UP000263486">
    <property type="component" value="Unassembled WGS sequence"/>
</dbReference>
<accession>A0ABX9KI60</accession>
<evidence type="ECO:0000313" key="1">
    <source>
        <dbReference type="EMBL" id="REI41267.1"/>
    </source>
</evidence>
<reference evidence="1 2" key="1">
    <citation type="submission" date="2018-08" db="EMBL/GenBank/DDBJ databases">
        <title>Draft genome sequence of Psychrilyobacter sp. strain SD5 isolated from Black Sea water.</title>
        <authorList>
            <person name="Yadav S."/>
            <person name="Villanueva L."/>
            <person name="Damste J.S.S."/>
        </authorList>
    </citation>
    <scope>NUCLEOTIDE SEQUENCE [LARGE SCALE GENOMIC DNA]</scope>
    <source>
        <strain evidence="1 2">SD5</strain>
    </source>
</reference>
<name>A0ABX9KI60_9FUSO</name>
<gene>
    <name evidence="1" type="ORF">DYH56_07470</name>
</gene>
<dbReference type="RefSeq" id="WP_114642244.1">
    <property type="nucleotide sequence ID" value="NZ_JAACIO010000012.1"/>
</dbReference>
<sequence length="168" mass="19533">MKKLLAMMFMIIFSISFSEEKLVGIREFDGKLRFGNEFEKIILIRPNNFAIIIGKSEIYTVYYDVLFHSMLFKSGEEELTFEKATTFIGRSSFYDIYKVREDIGIVLMTVGMGKEFQVTNPRLIKEILENDFSNSNIDAMHEIINEVTASHIDKQIIYMEGIIEGREN</sequence>
<evidence type="ECO:0000313" key="2">
    <source>
        <dbReference type="Proteomes" id="UP000263486"/>
    </source>
</evidence>
<keyword evidence="2" id="KW-1185">Reference proteome</keyword>
<dbReference type="EMBL" id="QUAJ01000011">
    <property type="protein sequence ID" value="REI41267.1"/>
    <property type="molecule type" value="Genomic_DNA"/>
</dbReference>